<evidence type="ECO:0000256" key="3">
    <source>
        <dbReference type="PROSITE-ProRule" id="PRU00110"/>
    </source>
</evidence>
<dbReference type="PANTHER" id="PTHR43719">
    <property type="entry name" value="TWO-COMPONENT HISTIDINE KINASE"/>
    <property type="match status" value="1"/>
</dbReference>
<dbReference type="Proteomes" id="UP000294656">
    <property type="component" value="Unassembled WGS sequence"/>
</dbReference>
<dbReference type="OrthoDB" id="9793549at2"/>
<keyword evidence="9" id="KW-1185">Reference proteome</keyword>
<dbReference type="InterPro" id="IPR001789">
    <property type="entry name" value="Sig_transdc_resp-reg_receiver"/>
</dbReference>
<evidence type="ECO:0000256" key="4">
    <source>
        <dbReference type="PROSITE-ProRule" id="PRU00169"/>
    </source>
</evidence>
<reference evidence="8 9" key="1">
    <citation type="submission" date="2019-03" db="EMBL/GenBank/DDBJ databases">
        <title>Genomic Encyclopedia of Type Strains, Phase III (KMG-III): the genomes of soil and plant-associated and newly described type strains.</title>
        <authorList>
            <person name="Whitman W."/>
        </authorList>
    </citation>
    <scope>NUCLEOTIDE SEQUENCE [LARGE SCALE GENOMIC DNA]</scope>
    <source>
        <strain evidence="8 9">CECT 7378</strain>
    </source>
</reference>
<evidence type="ECO:0000256" key="5">
    <source>
        <dbReference type="SAM" id="Phobius"/>
    </source>
</evidence>
<accession>A0A4R6MGN7</accession>
<dbReference type="SUPFAM" id="SSF47226">
    <property type="entry name" value="Histidine-containing phosphotransfer domain, HPT domain"/>
    <property type="match status" value="1"/>
</dbReference>
<dbReference type="RefSeq" id="WP_133502127.1">
    <property type="nucleotide sequence ID" value="NZ_SNXC01000003.1"/>
</dbReference>
<dbReference type="InterPro" id="IPR008207">
    <property type="entry name" value="Sig_transdc_His_kin_Hpt_dom"/>
</dbReference>
<dbReference type="GO" id="GO:0004672">
    <property type="term" value="F:protein kinase activity"/>
    <property type="evidence" value="ECO:0007669"/>
    <property type="project" value="UniProtKB-ARBA"/>
</dbReference>
<evidence type="ECO:0000256" key="2">
    <source>
        <dbReference type="ARBA" id="ARBA00023012"/>
    </source>
</evidence>
<dbReference type="SUPFAM" id="SSF52172">
    <property type="entry name" value="CheY-like"/>
    <property type="match status" value="1"/>
</dbReference>
<dbReference type="GO" id="GO:0000160">
    <property type="term" value="P:phosphorelay signal transduction system"/>
    <property type="evidence" value="ECO:0007669"/>
    <property type="project" value="UniProtKB-KW"/>
</dbReference>
<keyword evidence="5" id="KW-1133">Transmembrane helix</keyword>
<keyword evidence="5" id="KW-0812">Transmembrane</keyword>
<feature type="modified residue" description="Phosphohistidine" evidence="3">
    <location>
        <position position="412"/>
    </location>
</feature>
<keyword evidence="1 4" id="KW-0597">Phosphoprotein</keyword>
<keyword evidence="5" id="KW-0472">Membrane</keyword>
<dbReference type="Gene3D" id="1.20.120.160">
    <property type="entry name" value="HPT domain"/>
    <property type="match status" value="1"/>
</dbReference>
<dbReference type="Pfam" id="PF00072">
    <property type="entry name" value="Response_reg"/>
    <property type="match status" value="1"/>
</dbReference>
<evidence type="ECO:0000256" key="1">
    <source>
        <dbReference type="ARBA" id="ARBA00022553"/>
    </source>
</evidence>
<evidence type="ECO:0000313" key="8">
    <source>
        <dbReference type="EMBL" id="TDP01078.1"/>
    </source>
</evidence>
<keyword evidence="2" id="KW-0902">Two-component regulatory system</keyword>
<dbReference type="InterPro" id="IPR011006">
    <property type="entry name" value="CheY-like_superfamily"/>
</dbReference>
<feature type="domain" description="Response regulatory" evidence="6">
    <location>
        <begin position="211"/>
        <end position="327"/>
    </location>
</feature>
<dbReference type="Gene3D" id="3.40.50.2300">
    <property type="match status" value="1"/>
</dbReference>
<dbReference type="EMBL" id="SNXC01000003">
    <property type="protein sequence ID" value="TDP01078.1"/>
    <property type="molecule type" value="Genomic_DNA"/>
</dbReference>
<gene>
    <name evidence="8" type="ORF">DFP79_0230</name>
</gene>
<dbReference type="InterPro" id="IPR050956">
    <property type="entry name" value="2C_system_His_kinase"/>
</dbReference>
<dbReference type="Pfam" id="PF01627">
    <property type="entry name" value="Hpt"/>
    <property type="match status" value="1"/>
</dbReference>
<evidence type="ECO:0000259" key="6">
    <source>
        <dbReference type="PROSITE" id="PS50110"/>
    </source>
</evidence>
<feature type="transmembrane region" description="Helical" evidence="5">
    <location>
        <begin position="34"/>
        <end position="52"/>
    </location>
</feature>
<dbReference type="PANTHER" id="PTHR43719:SF28">
    <property type="entry name" value="PEROXIDE STRESS-ACTIVATED HISTIDINE KINASE MAK1-RELATED"/>
    <property type="match status" value="1"/>
</dbReference>
<name>A0A4R6MGN7_9GAMM</name>
<feature type="modified residue" description="4-aspartylphosphate" evidence="4">
    <location>
        <position position="260"/>
    </location>
</feature>
<dbReference type="PROSITE" id="PS50110">
    <property type="entry name" value="RESPONSE_REGULATORY"/>
    <property type="match status" value="1"/>
</dbReference>
<evidence type="ECO:0000259" key="7">
    <source>
        <dbReference type="PROSITE" id="PS50894"/>
    </source>
</evidence>
<sequence length="468" mass="51438">MLKNQSKLLVVCLTGGFLLSIANLLPLFEPMFFLLHLGVLLSLIASMAIVSIDKKTKKNLDETADSNVLSNIESMSPAEAHSTYSPEPSNHSDLLTIIKQLPIATVTFNKGNILNINPATLELFCANDDRNFSLEDALDSAGTKQVIAYTQSRSETKTLNIKRTNAISQTNSILSVQIQGFSVGEIDCIVFIPKDASNEPLQSSIPQAKNKVLIVDDSPTNLILAKSLLDEANIPAITADSGNDAIKVAQHEPLSCILMDLQMPDMDGYETAKKIKQLDRCRNTRIIALSGTETADLKTRLIESHIEDFMLKPLNKEKLLQALKRSPLEPSASSISTASLNVTIDENIEKPLDISQDADLLDLAVIEQMKRDIGLDKTVHMKKIAVNEIENRLTILENPTACELPHLQREAHSIKSTAASFGFVSLANIAKQIEHLYATNNIDTTASLILQARKSFENSKHQLHQTLN</sequence>
<proteinExistence type="predicted"/>
<dbReference type="SMART" id="SM00448">
    <property type="entry name" value="REC"/>
    <property type="match status" value="1"/>
</dbReference>
<protein>
    <submittedName>
        <fullName evidence="8">Hpt domain-containing protein</fullName>
    </submittedName>
</protein>
<feature type="domain" description="HPt" evidence="7">
    <location>
        <begin position="367"/>
        <end position="468"/>
    </location>
</feature>
<dbReference type="PROSITE" id="PS50894">
    <property type="entry name" value="HPT"/>
    <property type="match status" value="1"/>
</dbReference>
<dbReference type="AlphaFoldDB" id="A0A4R6MGN7"/>
<evidence type="ECO:0000313" key="9">
    <source>
        <dbReference type="Proteomes" id="UP000294656"/>
    </source>
</evidence>
<dbReference type="InterPro" id="IPR036641">
    <property type="entry name" value="HPT_dom_sf"/>
</dbReference>
<dbReference type="CDD" id="cd17546">
    <property type="entry name" value="REC_hyHK_CKI1_RcsC-like"/>
    <property type="match status" value="1"/>
</dbReference>
<organism evidence="8 9">
    <name type="scientific">Marinomonas balearica</name>
    <dbReference type="NCBI Taxonomy" id="491947"/>
    <lineage>
        <taxon>Bacteria</taxon>
        <taxon>Pseudomonadati</taxon>
        <taxon>Pseudomonadota</taxon>
        <taxon>Gammaproteobacteria</taxon>
        <taxon>Oceanospirillales</taxon>
        <taxon>Oceanospirillaceae</taxon>
        <taxon>Marinomonas</taxon>
    </lineage>
</organism>
<comment type="caution">
    <text evidence="8">The sequence shown here is derived from an EMBL/GenBank/DDBJ whole genome shotgun (WGS) entry which is preliminary data.</text>
</comment>